<evidence type="ECO:0000313" key="2">
    <source>
        <dbReference type="Proteomes" id="UP000249340"/>
    </source>
</evidence>
<reference evidence="2" key="1">
    <citation type="submission" date="2018-07" db="EMBL/GenBank/DDBJ databases">
        <title>Streptacidiphilus bronchialis DSM 106435 chromosome.</title>
        <authorList>
            <person name="Batra D."/>
            <person name="Gulvik C.A."/>
        </authorList>
    </citation>
    <scope>NUCLEOTIDE SEQUENCE [LARGE SCALE GENOMIC DNA]</scope>
    <source>
        <strain evidence="2">DSM 106435</strain>
    </source>
</reference>
<dbReference type="RefSeq" id="WP_114914416.1">
    <property type="nucleotide sequence ID" value="NZ_CP031264.1"/>
</dbReference>
<dbReference type="KEGG" id="stri:C7M71_017780"/>
<dbReference type="OrthoDB" id="3689934at2"/>
<dbReference type="Proteomes" id="UP000249340">
    <property type="component" value="Chromosome"/>
</dbReference>
<name>A0A345SZ34_9ACTN</name>
<dbReference type="AlphaFoldDB" id="A0A345SZ34"/>
<keyword evidence="2" id="KW-1185">Reference proteome</keyword>
<proteinExistence type="predicted"/>
<dbReference type="EMBL" id="CP031264">
    <property type="protein sequence ID" value="AXI78989.1"/>
    <property type="molecule type" value="Genomic_DNA"/>
</dbReference>
<accession>A0A345SZ34</accession>
<gene>
    <name evidence="1" type="ORF">C7M71_017780</name>
</gene>
<organism evidence="1 2">
    <name type="scientific">Peterkaempfera bronchialis</name>
    <dbReference type="NCBI Taxonomy" id="2126346"/>
    <lineage>
        <taxon>Bacteria</taxon>
        <taxon>Bacillati</taxon>
        <taxon>Actinomycetota</taxon>
        <taxon>Actinomycetes</taxon>
        <taxon>Kitasatosporales</taxon>
        <taxon>Streptomycetaceae</taxon>
        <taxon>Peterkaempfera</taxon>
    </lineage>
</organism>
<sequence>MTASKRPGTVPYIASWSGEKRCTGAVVEDRRSPGRIAYRDERPDDRDEYGVLWARADSRPTRGRPQYGLVHPRRQRHAMRNLRCQVCDGPADTDERGTLWLLGDDRGDWPGWPEEMAATTPPLCLPCARLSVRLCPHLRGRHIAVRVRNPEIAGVYGALYLPRPDRARPTAATDTTIAYTDPAVCRVLAAQQVMRLRGCTLVDLPG</sequence>
<protein>
    <submittedName>
        <fullName evidence="1">Uncharacterized protein</fullName>
    </submittedName>
</protein>
<evidence type="ECO:0000313" key="1">
    <source>
        <dbReference type="EMBL" id="AXI78989.1"/>
    </source>
</evidence>